<evidence type="ECO:0000256" key="8">
    <source>
        <dbReference type="ARBA" id="ARBA00031559"/>
    </source>
</evidence>
<reference evidence="10" key="1">
    <citation type="journal article" date="2021" name="Science">
        <title>Hunting the eagle killer: A cyanobacterial neurotoxin causes vacuolar myelinopathy.</title>
        <authorList>
            <person name="Breinlinger S."/>
            <person name="Phillips T.J."/>
            <person name="Haram B.N."/>
            <person name="Mares J."/>
            <person name="Martinez Yerena J.A."/>
            <person name="Hrouzek P."/>
            <person name="Sobotka R."/>
            <person name="Henderson W.M."/>
            <person name="Schmieder P."/>
            <person name="Williams S.M."/>
            <person name="Lauderdale J.D."/>
            <person name="Wilde H.D."/>
            <person name="Gerrin W."/>
            <person name="Kust A."/>
            <person name="Washington J.W."/>
            <person name="Wagner C."/>
            <person name="Geier B."/>
            <person name="Liebeke M."/>
            <person name="Enke H."/>
            <person name="Niedermeyer T.H.J."/>
            <person name="Wilde S.B."/>
        </authorList>
    </citation>
    <scope>NUCLEOTIDE SEQUENCE [LARGE SCALE GENOMIC DNA]</scope>
    <source>
        <strain evidence="10">Thurmond2011</strain>
    </source>
</reference>
<evidence type="ECO:0000256" key="7">
    <source>
        <dbReference type="ARBA" id="ARBA00030836"/>
    </source>
</evidence>
<dbReference type="CDD" id="cd00501">
    <property type="entry name" value="Peptidase_C15"/>
    <property type="match status" value="1"/>
</dbReference>
<protein>
    <recommendedName>
        <fullName evidence="2">Pyrrolidone-carboxylate peptidase</fullName>
    </recommendedName>
    <alternativeName>
        <fullName evidence="7">5-oxoprolyl-peptidase</fullName>
    </alternativeName>
    <alternativeName>
        <fullName evidence="8">Pyroglutamyl-peptidase I</fullName>
    </alternativeName>
</protein>
<evidence type="ECO:0000256" key="3">
    <source>
        <dbReference type="ARBA" id="ARBA00022490"/>
    </source>
</evidence>
<keyword evidence="3" id="KW-0963">Cytoplasm</keyword>
<keyword evidence="4" id="KW-0645">Protease</keyword>
<dbReference type="InterPro" id="IPR000816">
    <property type="entry name" value="Peptidase_C15"/>
</dbReference>
<sequence length="206" mass="22789">MKVLLTGFNPFANLKMNPSQLIVEEIAAKAKSWHDIQVTGEVLPTEFVAAGERIQELMSQIKPEVYLGLGVARSRSILNLERVALNLDDCTLPDNAGLTLEGKKIVDDAPVAYFSTLPLLHIKNELIKKGTPVEISNHAGTYVCNHVYYLALRQINLLGIDTIGGFIHIPFISEQDSVAGQHKINLSELVLAIEHCLQILKYFKST</sequence>
<evidence type="ECO:0000256" key="6">
    <source>
        <dbReference type="ARBA" id="ARBA00022807"/>
    </source>
</evidence>
<dbReference type="PANTHER" id="PTHR23402">
    <property type="entry name" value="PROTEASE FAMILY C15 PYROGLUTAMYL-PEPTIDASE I-RELATED"/>
    <property type="match status" value="1"/>
</dbReference>
<dbReference type="AlphaFoldDB" id="A0AAP5M8B2"/>
<dbReference type="GO" id="GO:0016920">
    <property type="term" value="F:pyroglutamyl-peptidase activity"/>
    <property type="evidence" value="ECO:0007669"/>
    <property type="project" value="InterPro"/>
</dbReference>
<gene>
    <name evidence="9" type="ORF">G7B40_000695</name>
</gene>
<dbReference type="Pfam" id="PF01470">
    <property type="entry name" value="Peptidase_C15"/>
    <property type="match status" value="1"/>
</dbReference>
<dbReference type="Proteomes" id="UP000667802">
    <property type="component" value="Unassembled WGS sequence"/>
</dbReference>
<evidence type="ECO:0000256" key="5">
    <source>
        <dbReference type="ARBA" id="ARBA00022801"/>
    </source>
</evidence>
<evidence type="ECO:0000313" key="9">
    <source>
        <dbReference type="EMBL" id="MDR9893104.1"/>
    </source>
</evidence>
<dbReference type="PANTHER" id="PTHR23402:SF1">
    <property type="entry name" value="PYROGLUTAMYL-PEPTIDASE I"/>
    <property type="match status" value="1"/>
</dbReference>
<keyword evidence="10" id="KW-1185">Reference proteome</keyword>
<dbReference type="EMBL" id="JAALHA020000001">
    <property type="protein sequence ID" value="MDR9893104.1"/>
    <property type="molecule type" value="Genomic_DNA"/>
</dbReference>
<dbReference type="InterPro" id="IPR016125">
    <property type="entry name" value="Peptidase_C15-like"/>
</dbReference>
<dbReference type="Gene3D" id="3.40.630.20">
    <property type="entry name" value="Peptidase C15, pyroglutamyl peptidase I-like"/>
    <property type="match status" value="1"/>
</dbReference>
<accession>A0AAP5M8B2</accession>
<dbReference type="PRINTS" id="PR00706">
    <property type="entry name" value="PYROGLUPTASE"/>
</dbReference>
<evidence type="ECO:0000256" key="2">
    <source>
        <dbReference type="ARBA" id="ARBA00019191"/>
    </source>
</evidence>
<dbReference type="GO" id="GO:0005829">
    <property type="term" value="C:cytosol"/>
    <property type="evidence" value="ECO:0007669"/>
    <property type="project" value="InterPro"/>
</dbReference>
<dbReference type="SUPFAM" id="SSF53182">
    <property type="entry name" value="Pyrrolidone carboxyl peptidase (pyroglutamate aminopeptidase)"/>
    <property type="match status" value="1"/>
</dbReference>
<organism evidence="9 10">
    <name type="scientific">Aetokthonos hydrillicola Thurmond2011</name>
    <dbReference type="NCBI Taxonomy" id="2712845"/>
    <lineage>
        <taxon>Bacteria</taxon>
        <taxon>Bacillati</taxon>
        <taxon>Cyanobacteriota</taxon>
        <taxon>Cyanophyceae</taxon>
        <taxon>Nostocales</taxon>
        <taxon>Hapalosiphonaceae</taxon>
        <taxon>Aetokthonos</taxon>
    </lineage>
</organism>
<comment type="caution">
    <text evidence="9">The sequence shown here is derived from an EMBL/GenBank/DDBJ whole genome shotgun (WGS) entry which is preliminary data.</text>
</comment>
<keyword evidence="6" id="KW-0788">Thiol protease</keyword>
<dbReference type="RefSeq" id="WP_208346419.1">
    <property type="nucleotide sequence ID" value="NZ_CAWQFN010000162.1"/>
</dbReference>
<evidence type="ECO:0000256" key="4">
    <source>
        <dbReference type="ARBA" id="ARBA00022670"/>
    </source>
</evidence>
<proteinExistence type="inferred from homology"/>
<name>A0AAP5M8B2_9CYAN</name>
<comment type="similarity">
    <text evidence="1">Belongs to the peptidase C15 family.</text>
</comment>
<keyword evidence="5" id="KW-0378">Hydrolase</keyword>
<dbReference type="GO" id="GO:0006508">
    <property type="term" value="P:proteolysis"/>
    <property type="evidence" value="ECO:0007669"/>
    <property type="project" value="UniProtKB-KW"/>
</dbReference>
<dbReference type="PIRSF" id="PIRSF015592">
    <property type="entry name" value="Prld-crbxl_pptds"/>
    <property type="match status" value="1"/>
</dbReference>
<evidence type="ECO:0000256" key="1">
    <source>
        <dbReference type="ARBA" id="ARBA00006641"/>
    </source>
</evidence>
<evidence type="ECO:0000313" key="10">
    <source>
        <dbReference type="Proteomes" id="UP000667802"/>
    </source>
</evidence>
<dbReference type="InterPro" id="IPR036440">
    <property type="entry name" value="Peptidase_C15-like_sf"/>
</dbReference>